<sequence>MALPNFAAFAARLRRTSVDVLGDAIQYRAAGSVAFVSLQAHVDYRDLAQGFDASQVIEQNIQISVIKTDVPAKPSKDARITLPKAPGLLFRPENVRSNKSGTRWDFELRIVSV</sequence>
<comment type="caution">
    <text evidence="1">The sequence shown here is derived from an EMBL/GenBank/DDBJ whole genome shotgun (WGS) entry which is preliminary data.</text>
</comment>
<keyword evidence="2" id="KW-1185">Reference proteome</keyword>
<organism evidence="1 2">
    <name type="scientific">Croceibacterium xixiisoli</name>
    <dbReference type="NCBI Taxonomy" id="1476466"/>
    <lineage>
        <taxon>Bacteria</taxon>
        <taxon>Pseudomonadati</taxon>
        <taxon>Pseudomonadota</taxon>
        <taxon>Alphaproteobacteria</taxon>
        <taxon>Sphingomonadales</taxon>
        <taxon>Erythrobacteraceae</taxon>
        <taxon>Croceibacterium</taxon>
    </lineage>
</organism>
<reference evidence="1 2" key="1">
    <citation type="submission" date="2019-12" db="EMBL/GenBank/DDBJ databases">
        <title>Genomic-based taxomic classification of the family Erythrobacteraceae.</title>
        <authorList>
            <person name="Xu L."/>
        </authorList>
    </citation>
    <scope>NUCLEOTIDE SEQUENCE [LARGE SCALE GENOMIC DNA]</scope>
    <source>
        <strain evidence="1 2">S36</strain>
    </source>
</reference>
<accession>A0A6I4TUT6</accession>
<dbReference type="OrthoDB" id="9894737at2"/>
<gene>
    <name evidence="1" type="ORF">GRI97_08110</name>
</gene>
<dbReference type="Proteomes" id="UP000469430">
    <property type="component" value="Unassembled WGS sequence"/>
</dbReference>
<dbReference type="AlphaFoldDB" id="A0A6I4TUT6"/>
<evidence type="ECO:0000313" key="2">
    <source>
        <dbReference type="Proteomes" id="UP000469430"/>
    </source>
</evidence>
<dbReference type="EMBL" id="WTYJ01000001">
    <property type="protein sequence ID" value="MXO98950.1"/>
    <property type="molecule type" value="Genomic_DNA"/>
</dbReference>
<proteinExistence type="predicted"/>
<name>A0A6I4TUT6_9SPHN</name>
<protein>
    <submittedName>
        <fullName evidence="1">Uncharacterized protein</fullName>
    </submittedName>
</protein>
<evidence type="ECO:0000313" key="1">
    <source>
        <dbReference type="EMBL" id="MXO98950.1"/>
    </source>
</evidence>
<dbReference type="RefSeq" id="WP_161390539.1">
    <property type="nucleotide sequence ID" value="NZ_JBHSCP010000001.1"/>
</dbReference>